<dbReference type="InterPro" id="IPR000792">
    <property type="entry name" value="Tscrpt_reg_LuxR_C"/>
</dbReference>
<dbReference type="Pfam" id="PF00196">
    <property type="entry name" value="GerE"/>
    <property type="match status" value="1"/>
</dbReference>
<dbReference type="PRINTS" id="PR00364">
    <property type="entry name" value="DISEASERSIST"/>
</dbReference>
<protein>
    <submittedName>
        <fullName evidence="2">LuxR family transcriptional regulator</fullName>
    </submittedName>
</protein>
<organism evidence="2 3">
    <name type="scientific">Nocardioides gansuensis</name>
    <dbReference type="NCBI Taxonomy" id="2138300"/>
    <lineage>
        <taxon>Bacteria</taxon>
        <taxon>Bacillati</taxon>
        <taxon>Actinomycetota</taxon>
        <taxon>Actinomycetes</taxon>
        <taxon>Propionibacteriales</taxon>
        <taxon>Nocardioidaceae</taxon>
        <taxon>Nocardioides</taxon>
    </lineage>
</organism>
<dbReference type="SUPFAM" id="SSF48452">
    <property type="entry name" value="TPR-like"/>
    <property type="match status" value="1"/>
</dbReference>
<dbReference type="Gene3D" id="3.40.50.300">
    <property type="entry name" value="P-loop containing nucleotide triphosphate hydrolases"/>
    <property type="match status" value="1"/>
</dbReference>
<sequence>MATRNEAGNLPAELSTFVGRRQELLDVRHLLTQSRLVTLTGAGGIGKSRLALRVASEVRRSFPDGVWLVELASVSDPSLVPETIAGTLRGPDRSVRDPVEALTTFLAERDLLLVIDNCEQVMTACAPLTATLLRHAPAVRILATSREVMGVPGEQVYRLDPLPVPAPGDPAAGASAYPSVSLFTERAAAVVNGFTLSTENADAVMELCRRLDGMPLAIELAAGYVRLLSPVQILRRLDDRFRLLSGRGGAAHPRQRSLRATVEWSYDLCSPAERQMWNRLSVFAGDFDLAAAVAVCAGDGLEEPDVVEAVADLVAKSVLVSETHTEGVRFRFLETIREYGVHALHEADDSDGHALSEFELRSRHLDWYLRLAEELDRDWFGPRQRQWLERLRAELPNIRAALSFAAEHPEHARRGLRLAGSLGFFWRVAAMREGHTWLSRLLAADPAPTRERTRALLAIAWMMASRGQGRVEEANEGEQLARQVDPELLPRALLLLGTLKLQEGDPTGMPMLEESVDLARHLGRDSETAYAVFGLGWALGLAGEPAAAQPWFDECVATCRRSGEHWWRGVVQLRRALVGWMHGDLDGTASAAADALRASRVVPDLLACADAINLIGALEVGRDDRRAAYLLGAADQYWRDAGGSVVHTAPWESLLDERMAECREMLGEAAFDAEFRHGKNDPLEDAIGNALGERTTPTVPQARGGQAFGLTPREHEIAGLVAHGLTNREIADKLVISTRTAETHVQNILAKTGFTTRSQVAAWYAELAWD</sequence>
<dbReference type="InterPro" id="IPR016032">
    <property type="entry name" value="Sig_transdc_resp-reg_C-effctor"/>
</dbReference>
<feature type="domain" description="HTH luxR-type" evidence="1">
    <location>
        <begin position="703"/>
        <end position="768"/>
    </location>
</feature>
<dbReference type="PANTHER" id="PTHR47691">
    <property type="entry name" value="REGULATOR-RELATED"/>
    <property type="match status" value="1"/>
</dbReference>
<dbReference type="RefSeq" id="WP_116574537.1">
    <property type="nucleotide sequence ID" value="NZ_QDGZ01000015.1"/>
</dbReference>
<dbReference type="CDD" id="cd06170">
    <property type="entry name" value="LuxR_C_like"/>
    <property type="match status" value="1"/>
</dbReference>
<evidence type="ECO:0000259" key="1">
    <source>
        <dbReference type="PROSITE" id="PS50043"/>
    </source>
</evidence>
<accession>A0A2T8F4R2</accession>
<dbReference type="Pfam" id="PF25872">
    <property type="entry name" value="HTH_77"/>
    <property type="match status" value="1"/>
</dbReference>
<dbReference type="InterPro" id="IPR027417">
    <property type="entry name" value="P-loop_NTPase"/>
</dbReference>
<name>A0A2T8F4R2_9ACTN</name>
<dbReference type="Gene3D" id="1.25.40.10">
    <property type="entry name" value="Tetratricopeptide repeat domain"/>
    <property type="match status" value="1"/>
</dbReference>
<proteinExistence type="predicted"/>
<dbReference type="SUPFAM" id="SSF52540">
    <property type="entry name" value="P-loop containing nucleoside triphosphate hydrolases"/>
    <property type="match status" value="1"/>
</dbReference>
<dbReference type="PROSITE" id="PS50043">
    <property type="entry name" value="HTH_LUXR_2"/>
    <property type="match status" value="1"/>
</dbReference>
<dbReference type="Gene3D" id="1.10.10.10">
    <property type="entry name" value="Winged helix-like DNA-binding domain superfamily/Winged helix DNA-binding domain"/>
    <property type="match status" value="1"/>
</dbReference>
<dbReference type="OrthoDB" id="3755432at2"/>
<dbReference type="PANTHER" id="PTHR47691:SF3">
    <property type="entry name" value="HTH-TYPE TRANSCRIPTIONAL REGULATOR RV0890C-RELATED"/>
    <property type="match status" value="1"/>
</dbReference>
<dbReference type="InterPro" id="IPR036388">
    <property type="entry name" value="WH-like_DNA-bd_sf"/>
</dbReference>
<evidence type="ECO:0000313" key="2">
    <source>
        <dbReference type="EMBL" id="PVG80706.1"/>
    </source>
</evidence>
<dbReference type="InterPro" id="IPR011990">
    <property type="entry name" value="TPR-like_helical_dom_sf"/>
</dbReference>
<dbReference type="GO" id="GO:0003677">
    <property type="term" value="F:DNA binding"/>
    <property type="evidence" value="ECO:0007669"/>
    <property type="project" value="InterPro"/>
</dbReference>
<dbReference type="SMART" id="SM00421">
    <property type="entry name" value="HTH_LUXR"/>
    <property type="match status" value="1"/>
</dbReference>
<dbReference type="Proteomes" id="UP000246018">
    <property type="component" value="Unassembled WGS sequence"/>
</dbReference>
<dbReference type="AlphaFoldDB" id="A0A2T8F4R2"/>
<dbReference type="PRINTS" id="PR00038">
    <property type="entry name" value="HTHLUXR"/>
</dbReference>
<dbReference type="GO" id="GO:0006355">
    <property type="term" value="P:regulation of DNA-templated transcription"/>
    <property type="evidence" value="ECO:0007669"/>
    <property type="project" value="InterPro"/>
</dbReference>
<dbReference type="InterPro" id="IPR058852">
    <property type="entry name" value="HTH_77"/>
</dbReference>
<evidence type="ECO:0000313" key="3">
    <source>
        <dbReference type="Proteomes" id="UP000246018"/>
    </source>
</evidence>
<gene>
    <name evidence="2" type="ORF">DDE18_21805</name>
</gene>
<dbReference type="EMBL" id="QDGZ01000015">
    <property type="protein sequence ID" value="PVG80706.1"/>
    <property type="molecule type" value="Genomic_DNA"/>
</dbReference>
<keyword evidence="3" id="KW-1185">Reference proteome</keyword>
<comment type="caution">
    <text evidence="2">The sequence shown here is derived from an EMBL/GenBank/DDBJ whole genome shotgun (WGS) entry which is preliminary data.</text>
</comment>
<reference evidence="2 3" key="1">
    <citation type="submission" date="2018-04" db="EMBL/GenBank/DDBJ databases">
        <title>Genome of Nocardioides gansuensis WSJ-1.</title>
        <authorList>
            <person name="Wu S."/>
            <person name="Wang G."/>
        </authorList>
    </citation>
    <scope>NUCLEOTIDE SEQUENCE [LARGE SCALE GENOMIC DNA]</scope>
    <source>
        <strain evidence="2 3">WSJ-1</strain>
    </source>
</reference>
<dbReference type="SUPFAM" id="SSF46894">
    <property type="entry name" value="C-terminal effector domain of the bipartite response regulators"/>
    <property type="match status" value="1"/>
</dbReference>